<feature type="compositionally biased region" description="Basic and acidic residues" evidence="1">
    <location>
        <begin position="200"/>
        <end position="217"/>
    </location>
</feature>
<comment type="caution">
    <text evidence="3">The sequence shown here is derived from an EMBL/GenBank/DDBJ whole genome shotgun (WGS) entry which is preliminary data.</text>
</comment>
<name>A0AAP0QSV9_9ROSI</name>
<gene>
    <name evidence="3" type="ORF">WN944_010411</name>
</gene>
<dbReference type="Pfam" id="PF14111">
    <property type="entry name" value="DUF4283"/>
    <property type="match status" value="1"/>
</dbReference>
<feature type="region of interest" description="Disordered" evidence="1">
    <location>
        <begin position="289"/>
        <end position="385"/>
    </location>
</feature>
<dbReference type="Proteomes" id="UP001428341">
    <property type="component" value="Unassembled WGS sequence"/>
</dbReference>
<keyword evidence="4" id="KW-1185">Reference proteome</keyword>
<proteinExistence type="predicted"/>
<organism evidence="3 4">
    <name type="scientific">Citrus x changshan-huyou</name>
    <dbReference type="NCBI Taxonomy" id="2935761"/>
    <lineage>
        <taxon>Eukaryota</taxon>
        <taxon>Viridiplantae</taxon>
        <taxon>Streptophyta</taxon>
        <taxon>Embryophyta</taxon>
        <taxon>Tracheophyta</taxon>
        <taxon>Spermatophyta</taxon>
        <taxon>Magnoliopsida</taxon>
        <taxon>eudicotyledons</taxon>
        <taxon>Gunneridae</taxon>
        <taxon>Pentapetalae</taxon>
        <taxon>rosids</taxon>
        <taxon>malvids</taxon>
        <taxon>Sapindales</taxon>
        <taxon>Rutaceae</taxon>
        <taxon>Aurantioideae</taxon>
        <taxon>Citrus</taxon>
    </lineage>
</organism>
<evidence type="ECO:0000313" key="3">
    <source>
        <dbReference type="EMBL" id="KAK9221980.1"/>
    </source>
</evidence>
<feature type="region of interest" description="Disordered" evidence="1">
    <location>
        <begin position="242"/>
        <end position="261"/>
    </location>
</feature>
<dbReference type="AlphaFoldDB" id="A0AAP0QSV9"/>
<feature type="compositionally biased region" description="Polar residues" evidence="1">
    <location>
        <begin position="219"/>
        <end position="230"/>
    </location>
</feature>
<dbReference type="EMBL" id="JBCGBO010000002">
    <property type="protein sequence ID" value="KAK9221980.1"/>
    <property type="molecule type" value="Genomic_DNA"/>
</dbReference>
<reference evidence="3 4" key="1">
    <citation type="submission" date="2024-05" db="EMBL/GenBank/DDBJ databases">
        <title>Haplotype-resolved chromosome-level genome assembly of Huyou (Citrus changshanensis).</title>
        <authorList>
            <person name="Miao C."/>
            <person name="Chen W."/>
            <person name="Wu Y."/>
            <person name="Wang L."/>
            <person name="Zhao S."/>
            <person name="Grierson D."/>
            <person name="Xu C."/>
            <person name="Chen K."/>
        </authorList>
    </citation>
    <scope>NUCLEOTIDE SEQUENCE [LARGE SCALE GENOMIC DNA]</scope>
    <source>
        <strain evidence="3">01-14</strain>
        <tissue evidence="3">Leaf</tissue>
    </source>
</reference>
<feature type="compositionally biased region" description="Basic and acidic residues" evidence="1">
    <location>
        <begin position="298"/>
        <end position="315"/>
    </location>
</feature>
<evidence type="ECO:0000256" key="1">
    <source>
        <dbReference type="SAM" id="MobiDB-lite"/>
    </source>
</evidence>
<sequence>MDTEELIRKCKAISIKGEQPNKISFMGRKSVRGEQIAACCLVGKIMHQRGVNLEGLRSAMLQIWRTNKEVRIESLGSNIFMFKFDVEADKKRVMGGGPWHFDGALMVLTEPKGIGDIANQSFTHTPFWVHLRNMPITWMQRDMVQELGEYIGSVEDVDTDEEGNWHQYKECIEYKGQPKEDLPYGYWMKATTRAGQLKQNRRDKWHREQNQFKKGDGVSDTQSQQKMQNSQRDREIEYGYESNPLKSGELLDPMVHGKNGKVDGEHLMQEAGNSRRQLKLLAVEVTEADTAEQSGKLITKEGKEKEREKEAENSSKENNTCQISVEEEVGNGPVASQSKPKRRKWKLQAREISSSSKAKKGLGATKRKGETIAWRSPDRKKKRLNSPMAATAIHLHCSSPSAKIKLSWENTNPEKQDVTTLTKDLSVEAGDQPRREP</sequence>
<dbReference type="PANTHER" id="PTHR31286">
    <property type="entry name" value="GLYCINE-RICH CELL WALL STRUCTURAL PROTEIN 1.8-LIKE"/>
    <property type="match status" value="1"/>
</dbReference>
<accession>A0AAP0QSV9</accession>
<protein>
    <recommendedName>
        <fullName evidence="2">DUF4283 domain-containing protein</fullName>
    </recommendedName>
</protein>
<evidence type="ECO:0000313" key="4">
    <source>
        <dbReference type="Proteomes" id="UP001428341"/>
    </source>
</evidence>
<feature type="region of interest" description="Disordered" evidence="1">
    <location>
        <begin position="406"/>
        <end position="437"/>
    </location>
</feature>
<dbReference type="InterPro" id="IPR040256">
    <property type="entry name" value="At4g02000-like"/>
</dbReference>
<dbReference type="PANTHER" id="PTHR31286:SF167">
    <property type="entry name" value="OS09G0268800 PROTEIN"/>
    <property type="match status" value="1"/>
</dbReference>
<feature type="domain" description="DUF4283" evidence="2">
    <location>
        <begin position="39"/>
        <end position="109"/>
    </location>
</feature>
<dbReference type="InterPro" id="IPR025558">
    <property type="entry name" value="DUF4283"/>
</dbReference>
<evidence type="ECO:0000259" key="2">
    <source>
        <dbReference type="Pfam" id="PF14111"/>
    </source>
</evidence>
<feature type="region of interest" description="Disordered" evidence="1">
    <location>
        <begin position="195"/>
        <end position="235"/>
    </location>
</feature>